<gene>
    <name evidence="3" type="ORF">A0H81_08118</name>
</gene>
<feature type="compositionally biased region" description="Basic and acidic residues" evidence="1">
    <location>
        <begin position="1"/>
        <end position="22"/>
    </location>
</feature>
<dbReference type="Pfam" id="PF08652">
    <property type="entry name" value="RAI1"/>
    <property type="match status" value="1"/>
</dbReference>
<protein>
    <recommendedName>
        <fullName evidence="2">RAI1-like domain-containing protein</fullName>
    </recommendedName>
</protein>
<evidence type="ECO:0000313" key="3">
    <source>
        <dbReference type="EMBL" id="OBZ71966.1"/>
    </source>
</evidence>
<dbReference type="OrthoDB" id="5853397at2759"/>
<sequence>MSKRKLSDEAHDSNRPRKRPTDQDPLVSDTNSNQSLVIAYPSTSSPNAVRPAPFQQPSTLLTFSYTPSRTLEFTNSALRYYVDPPRGAELRYGYERWVKRPEEKGRLDGLLRAVERVRQKMDDGANGAKWLRDIGVVSWRVS</sequence>
<feature type="region of interest" description="Disordered" evidence="1">
    <location>
        <begin position="1"/>
        <end position="54"/>
    </location>
</feature>
<keyword evidence="4" id="KW-1185">Reference proteome</keyword>
<feature type="domain" description="RAI1-like" evidence="2">
    <location>
        <begin position="55"/>
        <end position="140"/>
    </location>
</feature>
<dbReference type="InterPro" id="IPR013961">
    <property type="entry name" value="RAI1"/>
</dbReference>
<dbReference type="EMBL" id="LUGG01000010">
    <property type="protein sequence ID" value="OBZ71966.1"/>
    <property type="molecule type" value="Genomic_DNA"/>
</dbReference>
<name>A0A1C7M6E5_GRIFR</name>
<dbReference type="STRING" id="5627.A0A1C7M6E5"/>
<comment type="caution">
    <text evidence="3">The sequence shown here is derived from an EMBL/GenBank/DDBJ whole genome shotgun (WGS) entry which is preliminary data.</text>
</comment>
<organism evidence="3 4">
    <name type="scientific">Grifola frondosa</name>
    <name type="common">Maitake</name>
    <name type="synonym">Polyporus frondosus</name>
    <dbReference type="NCBI Taxonomy" id="5627"/>
    <lineage>
        <taxon>Eukaryota</taxon>
        <taxon>Fungi</taxon>
        <taxon>Dikarya</taxon>
        <taxon>Basidiomycota</taxon>
        <taxon>Agaricomycotina</taxon>
        <taxon>Agaricomycetes</taxon>
        <taxon>Polyporales</taxon>
        <taxon>Grifolaceae</taxon>
        <taxon>Grifola</taxon>
    </lineage>
</organism>
<feature type="compositionally biased region" description="Polar residues" evidence="1">
    <location>
        <begin position="28"/>
        <end position="47"/>
    </location>
</feature>
<reference evidence="3 4" key="1">
    <citation type="submission" date="2016-03" db="EMBL/GenBank/DDBJ databases">
        <title>Whole genome sequencing of Grifola frondosa 9006-11.</title>
        <authorList>
            <person name="Min B."/>
            <person name="Park H."/>
            <person name="Kim J.-G."/>
            <person name="Cho H."/>
            <person name="Oh Y.-L."/>
            <person name="Kong W.-S."/>
            <person name="Choi I.-G."/>
        </authorList>
    </citation>
    <scope>NUCLEOTIDE SEQUENCE [LARGE SCALE GENOMIC DNA]</scope>
    <source>
        <strain evidence="3 4">9006-11</strain>
    </source>
</reference>
<accession>A0A1C7M6E5</accession>
<dbReference type="Proteomes" id="UP000092993">
    <property type="component" value="Unassembled WGS sequence"/>
</dbReference>
<proteinExistence type="predicted"/>
<evidence type="ECO:0000259" key="2">
    <source>
        <dbReference type="Pfam" id="PF08652"/>
    </source>
</evidence>
<evidence type="ECO:0000256" key="1">
    <source>
        <dbReference type="SAM" id="MobiDB-lite"/>
    </source>
</evidence>
<dbReference type="AlphaFoldDB" id="A0A1C7M6E5"/>
<evidence type="ECO:0000313" key="4">
    <source>
        <dbReference type="Proteomes" id="UP000092993"/>
    </source>
</evidence>